<dbReference type="Proteomes" id="UP000008744">
    <property type="component" value="Unassembled WGS sequence"/>
</dbReference>
<dbReference type="KEGG" id="dpe:6593364"/>
<reference evidence="2 3" key="1">
    <citation type="journal article" date="2007" name="Nature">
        <title>Evolution of genes and genomes on the Drosophila phylogeny.</title>
        <authorList>
            <consortium name="Drosophila 12 Genomes Consortium"/>
            <person name="Clark A.G."/>
            <person name="Eisen M.B."/>
            <person name="Smith D.R."/>
            <person name="Bergman C.M."/>
            <person name="Oliver B."/>
            <person name="Markow T.A."/>
            <person name="Kaufman T.C."/>
            <person name="Kellis M."/>
            <person name="Gelbart W."/>
            <person name="Iyer V.N."/>
            <person name="Pollard D.A."/>
            <person name="Sackton T.B."/>
            <person name="Larracuente A.M."/>
            <person name="Singh N.D."/>
            <person name="Abad J.P."/>
            <person name="Abt D.N."/>
            <person name="Adryan B."/>
            <person name="Aguade M."/>
            <person name="Akashi H."/>
            <person name="Anderson W.W."/>
            <person name="Aquadro C.F."/>
            <person name="Ardell D.H."/>
            <person name="Arguello R."/>
            <person name="Artieri C.G."/>
            <person name="Barbash D.A."/>
            <person name="Barker D."/>
            <person name="Barsanti P."/>
            <person name="Batterham P."/>
            <person name="Batzoglou S."/>
            <person name="Begun D."/>
            <person name="Bhutkar A."/>
            <person name="Blanco E."/>
            <person name="Bosak S.A."/>
            <person name="Bradley R.K."/>
            <person name="Brand A.D."/>
            <person name="Brent M.R."/>
            <person name="Brooks A.N."/>
            <person name="Brown R.H."/>
            <person name="Butlin R.K."/>
            <person name="Caggese C."/>
            <person name="Calvi B.R."/>
            <person name="Bernardo de Carvalho A."/>
            <person name="Caspi A."/>
            <person name="Castrezana S."/>
            <person name="Celniker S.E."/>
            <person name="Chang J.L."/>
            <person name="Chapple C."/>
            <person name="Chatterji S."/>
            <person name="Chinwalla A."/>
            <person name="Civetta A."/>
            <person name="Clifton S.W."/>
            <person name="Comeron J.M."/>
            <person name="Costello J.C."/>
            <person name="Coyne J.A."/>
            <person name="Daub J."/>
            <person name="David R.G."/>
            <person name="Delcher A.L."/>
            <person name="Delehaunty K."/>
            <person name="Do C.B."/>
            <person name="Ebling H."/>
            <person name="Edwards K."/>
            <person name="Eickbush T."/>
            <person name="Evans J.D."/>
            <person name="Filipski A."/>
            <person name="Findeiss S."/>
            <person name="Freyhult E."/>
            <person name="Fulton L."/>
            <person name="Fulton R."/>
            <person name="Garcia A.C."/>
            <person name="Gardiner A."/>
            <person name="Garfield D.A."/>
            <person name="Garvin B.E."/>
            <person name="Gibson G."/>
            <person name="Gilbert D."/>
            <person name="Gnerre S."/>
            <person name="Godfrey J."/>
            <person name="Good R."/>
            <person name="Gotea V."/>
            <person name="Gravely B."/>
            <person name="Greenberg A.J."/>
            <person name="Griffiths-Jones S."/>
            <person name="Gross S."/>
            <person name="Guigo R."/>
            <person name="Gustafson E.A."/>
            <person name="Haerty W."/>
            <person name="Hahn M.W."/>
            <person name="Halligan D.L."/>
            <person name="Halpern A.L."/>
            <person name="Halter G.M."/>
            <person name="Han M.V."/>
            <person name="Heger A."/>
            <person name="Hillier L."/>
            <person name="Hinrichs A.S."/>
            <person name="Holmes I."/>
            <person name="Hoskins R.A."/>
            <person name="Hubisz M.J."/>
            <person name="Hultmark D."/>
            <person name="Huntley M.A."/>
            <person name="Jaffe D.B."/>
            <person name="Jagadeeshan S."/>
            <person name="Jeck W.R."/>
            <person name="Johnson J."/>
            <person name="Jones C.D."/>
            <person name="Jordan W.C."/>
            <person name="Karpen G.H."/>
            <person name="Kataoka E."/>
            <person name="Keightley P.D."/>
            <person name="Kheradpour P."/>
            <person name="Kirkness E.F."/>
            <person name="Koerich L.B."/>
            <person name="Kristiansen K."/>
            <person name="Kudrna D."/>
            <person name="Kulathinal R.J."/>
            <person name="Kumar S."/>
            <person name="Kwok R."/>
            <person name="Lander E."/>
            <person name="Langley C.H."/>
            <person name="Lapoint R."/>
            <person name="Lazzaro B.P."/>
            <person name="Lee S.J."/>
            <person name="Levesque L."/>
            <person name="Li R."/>
            <person name="Lin C.F."/>
            <person name="Lin M.F."/>
            <person name="Lindblad-Toh K."/>
            <person name="Llopart A."/>
            <person name="Long M."/>
            <person name="Low L."/>
            <person name="Lozovsky E."/>
            <person name="Lu J."/>
            <person name="Luo M."/>
            <person name="Machado C.A."/>
            <person name="Makalowski W."/>
            <person name="Marzo M."/>
            <person name="Matsuda M."/>
            <person name="Matzkin L."/>
            <person name="McAllister B."/>
            <person name="McBride C.S."/>
            <person name="McKernan B."/>
            <person name="McKernan K."/>
            <person name="Mendez-Lago M."/>
            <person name="Minx P."/>
            <person name="Mollenhauer M.U."/>
            <person name="Montooth K."/>
            <person name="Mount S.M."/>
            <person name="Mu X."/>
            <person name="Myers E."/>
            <person name="Negre B."/>
            <person name="Newfeld S."/>
            <person name="Nielsen R."/>
            <person name="Noor M.A."/>
            <person name="O'Grady P."/>
            <person name="Pachter L."/>
            <person name="Papaceit M."/>
            <person name="Parisi M.J."/>
            <person name="Parisi M."/>
            <person name="Parts L."/>
            <person name="Pedersen J.S."/>
            <person name="Pesole G."/>
            <person name="Phillippy A.M."/>
            <person name="Ponting C.P."/>
            <person name="Pop M."/>
            <person name="Porcelli D."/>
            <person name="Powell J.R."/>
            <person name="Prohaska S."/>
            <person name="Pruitt K."/>
            <person name="Puig M."/>
            <person name="Quesneville H."/>
            <person name="Ram K.R."/>
            <person name="Rand D."/>
            <person name="Rasmussen M.D."/>
            <person name="Reed L.K."/>
            <person name="Reenan R."/>
            <person name="Reily A."/>
            <person name="Remington K.A."/>
            <person name="Rieger T.T."/>
            <person name="Ritchie M.G."/>
            <person name="Robin C."/>
            <person name="Rogers Y.H."/>
            <person name="Rohde C."/>
            <person name="Rozas J."/>
            <person name="Rubenfield M.J."/>
            <person name="Ruiz A."/>
            <person name="Russo S."/>
            <person name="Salzberg S.L."/>
            <person name="Sanchez-Gracia A."/>
            <person name="Saranga D.J."/>
            <person name="Sato H."/>
            <person name="Schaeffer S.W."/>
            <person name="Schatz M.C."/>
            <person name="Schlenke T."/>
            <person name="Schwartz R."/>
            <person name="Segarra C."/>
            <person name="Singh R.S."/>
            <person name="Sirot L."/>
            <person name="Sirota M."/>
            <person name="Sisneros N.B."/>
            <person name="Smith C.D."/>
            <person name="Smith T.F."/>
            <person name="Spieth J."/>
            <person name="Stage D.E."/>
            <person name="Stark A."/>
            <person name="Stephan W."/>
            <person name="Strausberg R.L."/>
            <person name="Strempel S."/>
            <person name="Sturgill D."/>
            <person name="Sutton G."/>
            <person name="Sutton G.G."/>
            <person name="Tao W."/>
            <person name="Teichmann S."/>
            <person name="Tobari Y.N."/>
            <person name="Tomimura Y."/>
            <person name="Tsolas J.M."/>
            <person name="Valente V.L."/>
            <person name="Venter E."/>
            <person name="Venter J.C."/>
            <person name="Vicario S."/>
            <person name="Vieira F.G."/>
            <person name="Vilella A.J."/>
            <person name="Villasante A."/>
            <person name="Walenz B."/>
            <person name="Wang J."/>
            <person name="Wasserman M."/>
            <person name="Watts T."/>
            <person name="Wilson D."/>
            <person name="Wilson R.K."/>
            <person name="Wing R.A."/>
            <person name="Wolfner M.F."/>
            <person name="Wong A."/>
            <person name="Wong G.K."/>
            <person name="Wu C.I."/>
            <person name="Wu G."/>
            <person name="Yamamoto D."/>
            <person name="Yang H.P."/>
            <person name="Yang S.P."/>
            <person name="Yorke J.A."/>
            <person name="Yoshida K."/>
            <person name="Zdobnov E."/>
            <person name="Zhang P."/>
            <person name="Zhang Y."/>
            <person name="Zimin A.V."/>
            <person name="Baldwin J."/>
            <person name="Abdouelleil A."/>
            <person name="Abdulkadir J."/>
            <person name="Abebe A."/>
            <person name="Abera B."/>
            <person name="Abreu J."/>
            <person name="Acer S.C."/>
            <person name="Aftuck L."/>
            <person name="Alexander A."/>
            <person name="An P."/>
            <person name="Anderson E."/>
            <person name="Anderson S."/>
            <person name="Arachi H."/>
            <person name="Azer M."/>
            <person name="Bachantsang P."/>
            <person name="Barry A."/>
            <person name="Bayul T."/>
            <person name="Berlin A."/>
            <person name="Bessette D."/>
            <person name="Bloom T."/>
            <person name="Blye J."/>
            <person name="Boguslavskiy L."/>
            <person name="Bonnet C."/>
            <person name="Boukhgalter B."/>
            <person name="Bourzgui I."/>
            <person name="Brown A."/>
            <person name="Cahill P."/>
            <person name="Channer S."/>
            <person name="Cheshatsang Y."/>
            <person name="Chuda L."/>
            <person name="Citroen M."/>
            <person name="Collymore A."/>
            <person name="Cooke P."/>
            <person name="Costello M."/>
            <person name="D'Aco K."/>
            <person name="Daza R."/>
            <person name="De Haan G."/>
            <person name="DeGray S."/>
            <person name="DeMaso C."/>
            <person name="Dhargay N."/>
            <person name="Dooley K."/>
            <person name="Dooley E."/>
            <person name="Doricent M."/>
            <person name="Dorje P."/>
            <person name="Dorjee K."/>
            <person name="Dupes A."/>
            <person name="Elong R."/>
            <person name="Falk J."/>
            <person name="Farina A."/>
            <person name="Faro S."/>
            <person name="Ferguson D."/>
            <person name="Fisher S."/>
            <person name="Foley C.D."/>
            <person name="Franke A."/>
            <person name="Friedrich D."/>
            <person name="Gadbois L."/>
            <person name="Gearin G."/>
            <person name="Gearin C.R."/>
            <person name="Giannoukos G."/>
            <person name="Goode T."/>
            <person name="Graham J."/>
            <person name="Grandbois E."/>
            <person name="Grewal S."/>
            <person name="Gyaltsen K."/>
            <person name="Hafez N."/>
            <person name="Hagos B."/>
            <person name="Hall J."/>
            <person name="Henson C."/>
            <person name="Hollinger A."/>
            <person name="Honan T."/>
            <person name="Huard M.D."/>
            <person name="Hughes L."/>
            <person name="Hurhula B."/>
            <person name="Husby M.E."/>
            <person name="Kamat A."/>
            <person name="Kanga B."/>
            <person name="Kashin S."/>
            <person name="Khazanovich D."/>
            <person name="Kisner P."/>
            <person name="Lance K."/>
            <person name="Lara M."/>
            <person name="Lee W."/>
            <person name="Lennon N."/>
            <person name="Letendre F."/>
            <person name="LeVine R."/>
            <person name="Lipovsky A."/>
            <person name="Liu X."/>
            <person name="Liu J."/>
            <person name="Liu S."/>
            <person name="Lokyitsang T."/>
            <person name="Lokyitsang Y."/>
            <person name="Lubonja R."/>
            <person name="Lui A."/>
            <person name="MacDonald P."/>
            <person name="Magnisalis V."/>
            <person name="Maru K."/>
            <person name="Matthews C."/>
            <person name="McCusker W."/>
            <person name="McDonough S."/>
            <person name="Mehta T."/>
            <person name="Meldrim J."/>
            <person name="Meneus L."/>
            <person name="Mihai O."/>
            <person name="Mihalev A."/>
            <person name="Mihova T."/>
            <person name="Mittelman R."/>
            <person name="Mlenga V."/>
            <person name="Montmayeur A."/>
            <person name="Mulrain L."/>
            <person name="Navidi A."/>
            <person name="Naylor J."/>
            <person name="Negash T."/>
            <person name="Nguyen T."/>
            <person name="Nguyen N."/>
            <person name="Nicol R."/>
            <person name="Norbu C."/>
            <person name="Norbu N."/>
            <person name="Novod N."/>
            <person name="O'Neill B."/>
            <person name="Osman S."/>
            <person name="Markiewicz E."/>
            <person name="Oyono O.L."/>
            <person name="Patti C."/>
            <person name="Phunkhang P."/>
            <person name="Pierre F."/>
            <person name="Priest M."/>
            <person name="Raghuraman S."/>
            <person name="Rege F."/>
            <person name="Reyes R."/>
            <person name="Rise C."/>
            <person name="Rogov P."/>
            <person name="Ross K."/>
            <person name="Ryan E."/>
            <person name="Settipalli S."/>
            <person name="Shea T."/>
            <person name="Sherpa N."/>
            <person name="Shi L."/>
            <person name="Shih D."/>
            <person name="Sparrow T."/>
            <person name="Spaulding J."/>
            <person name="Stalker J."/>
            <person name="Stange-Thomann N."/>
            <person name="Stavropoulos S."/>
            <person name="Stone C."/>
            <person name="Strader C."/>
            <person name="Tesfaye S."/>
            <person name="Thomson T."/>
            <person name="Thoulutsang Y."/>
            <person name="Thoulutsang D."/>
            <person name="Topham K."/>
            <person name="Topping I."/>
            <person name="Tsamla T."/>
            <person name="Vassiliev H."/>
            <person name="Vo A."/>
            <person name="Wangchuk T."/>
            <person name="Wangdi T."/>
            <person name="Weiand M."/>
            <person name="Wilkinson J."/>
            <person name="Wilson A."/>
            <person name="Yadav S."/>
            <person name="Young G."/>
            <person name="Yu Q."/>
            <person name="Zembek L."/>
            <person name="Zhong D."/>
            <person name="Zimmer A."/>
            <person name="Zwirko Z."/>
            <person name="Jaffe D.B."/>
            <person name="Alvarez P."/>
            <person name="Brockman W."/>
            <person name="Butler J."/>
            <person name="Chin C."/>
            <person name="Gnerre S."/>
            <person name="Grabherr M."/>
            <person name="Kleber M."/>
            <person name="Mauceli E."/>
            <person name="MacCallum I."/>
        </authorList>
    </citation>
    <scope>NUCLEOTIDE SEQUENCE [LARGE SCALE GENOMIC DNA]</scope>
    <source>
        <strain evidence="3">MSH-3 / Tucson 14011-0111.49</strain>
    </source>
</reference>
<proteinExistence type="predicted"/>
<dbReference type="OrthoDB" id="7867285at2759"/>
<evidence type="ECO:0000313" key="3">
    <source>
        <dbReference type="Proteomes" id="UP000008744"/>
    </source>
</evidence>
<feature type="region of interest" description="Disordered" evidence="1">
    <location>
        <begin position="104"/>
        <end position="144"/>
    </location>
</feature>
<name>B4GJG3_DROPE</name>
<dbReference type="OMA" id="PCQRDRF"/>
<evidence type="ECO:0000256" key="1">
    <source>
        <dbReference type="SAM" id="MobiDB-lite"/>
    </source>
</evidence>
<dbReference type="PhylomeDB" id="B4GJG3"/>
<accession>B4GJG3</accession>
<dbReference type="HOGENOM" id="CLU_103087_0_0_1"/>
<sequence length="196" mass="22619">MQFVTNHPFGPNGPYYGRPCLRDRFPSLLDEVGEWGGSLVEHLGSANIENMGARHKKGRKHDKDQELRDANENLLTGSPRISRTLRTRARSMRRAHDTFAPRMTREPPVWAEPLETQRPRRRSRSVNVQPTAERQAGEPPYMGKCDHCRRHGTDDAASDFNARTMAMRIFDHRILSNQHQLMHCNHFGTFIPEVQQ</sequence>
<feature type="region of interest" description="Disordered" evidence="1">
    <location>
        <begin position="50"/>
        <end position="76"/>
    </location>
</feature>
<dbReference type="EMBL" id="CH479184">
    <property type="protein sequence ID" value="EDW37477.1"/>
    <property type="molecule type" value="Genomic_DNA"/>
</dbReference>
<dbReference type="AlphaFoldDB" id="B4GJG3"/>
<feature type="compositionally biased region" description="Basic and acidic residues" evidence="1">
    <location>
        <begin position="61"/>
        <end position="71"/>
    </location>
</feature>
<keyword evidence="3" id="KW-1185">Reference proteome</keyword>
<gene>
    <name evidence="2" type="primary">Dper\GL25505</name>
    <name evidence="2" type="ORF">Dper_GL25505</name>
</gene>
<evidence type="ECO:0000313" key="2">
    <source>
        <dbReference type="EMBL" id="EDW37477.1"/>
    </source>
</evidence>
<protein>
    <submittedName>
        <fullName evidence="2">GL25505</fullName>
    </submittedName>
</protein>
<organism evidence="3">
    <name type="scientific">Drosophila persimilis</name>
    <name type="common">Fruit fly</name>
    <dbReference type="NCBI Taxonomy" id="7234"/>
    <lineage>
        <taxon>Eukaryota</taxon>
        <taxon>Metazoa</taxon>
        <taxon>Ecdysozoa</taxon>
        <taxon>Arthropoda</taxon>
        <taxon>Hexapoda</taxon>
        <taxon>Insecta</taxon>
        <taxon>Pterygota</taxon>
        <taxon>Neoptera</taxon>
        <taxon>Endopterygota</taxon>
        <taxon>Diptera</taxon>
        <taxon>Brachycera</taxon>
        <taxon>Muscomorpha</taxon>
        <taxon>Ephydroidea</taxon>
        <taxon>Drosophilidae</taxon>
        <taxon>Drosophila</taxon>
        <taxon>Sophophora</taxon>
    </lineage>
</organism>